<dbReference type="EMBL" id="JBEPMO010000024">
    <property type="protein sequence ID" value="MET3732947.1"/>
    <property type="molecule type" value="Genomic_DNA"/>
</dbReference>
<dbReference type="RefSeq" id="WP_354510649.1">
    <property type="nucleotide sequence ID" value="NZ_JBEPMO010000024.1"/>
</dbReference>
<proteinExistence type="predicted"/>
<dbReference type="PIRSF" id="PIRSF033563">
    <property type="entry name" value="UCP033563"/>
    <property type="match status" value="1"/>
</dbReference>
<gene>
    <name evidence="1" type="ORF">ABID46_002539</name>
</gene>
<dbReference type="Pfam" id="PF06245">
    <property type="entry name" value="DUF1015"/>
    <property type="match status" value="1"/>
</dbReference>
<name>A0ABV2LZH9_9FLAO</name>
<dbReference type="InterPro" id="IPR008323">
    <property type="entry name" value="UCP033563"/>
</dbReference>
<reference evidence="1 2" key="1">
    <citation type="submission" date="2024-06" db="EMBL/GenBank/DDBJ databases">
        <title>Genomic Encyclopedia of Type Strains, Phase IV (KMG-IV): sequencing the most valuable type-strain genomes for metagenomic binning, comparative biology and taxonomic classification.</title>
        <authorList>
            <person name="Goeker M."/>
        </authorList>
    </citation>
    <scope>NUCLEOTIDE SEQUENCE [LARGE SCALE GENOMIC DNA]</scope>
    <source>
        <strain evidence="1 2">DSM 29388</strain>
    </source>
</reference>
<accession>A0ABV2LZH9</accession>
<keyword evidence="2" id="KW-1185">Reference proteome</keyword>
<protein>
    <submittedName>
        <fullName evidence="1">Uncharacterized protein (DUF1015 family)</fullName>
    </submittedName>
</protein>
<sequence length="414" mass="48017">MPQFKPFKGIRPIQEIAKQFTSKSVDAYTPAEIETELNQNEDSFLHIIKPTWSDVYQTMDEKYAAVSKNFQDLLETDKIDKDKSSYYIYQVTKPTKEKVKSIIGLVNLDDYKEGKIKIHEATLTKRVEMFANYLQKIHFHAEPVLLTYPYNQRIDLLMDVEMKKKAAISFEDKLGNLHQMWQIENRLNMQQIKSSVEKYDNLYIADGHHRMESSLVYTETMRKEMKGVSDQDPINYTLAMLVSDKELIIKDYNRAIKDLNGLTVEAFKEKLAENFEISERGEQAFFPSKKHHIGMYLDGKFYSLFVKKESLKVKGLSELDTYLLEELILKPILDIQNTSDSDRVRFVRGTGNIEGVKKVQTKVNSGEYQVGFFFYPVSANDLEMIADLGLKMPPKSTYIEPKPLNGLTIFQLKE</sequence>
<comment type="caution">
    <text evidence="1">The sequence shown here is derived from an EMBL/GenBank/DDBJ whole genome shotgun (WGS) entry which is preliminary data.</text>
</comment>
<dbReference type="Proteomes" id="UP001549146">
    <property type="component" value="Unassembled WGS sequence"/>
</dbReference>
<dbReference type="PANTHER" id="PTHR36454">
    <property type="entry name" value="LMO2823 PROTEIN"/>
    <property type="match status" value="1"/>
</dbReference>
<organism evidence="1 2">
    <name type="scientific">Moheibacter stercoris</name>
    <dbReference type="NCBI Taxonomy" id="1628251"/>
    <lineage>
        <taxon>Bacteria</taxon>
        <taxon>Pseudomonadati</taxon>
        <taxon>Bacteroidota</taxon>
        <taxon>Flavobacteriia</taxon>
        <taxon>Flavobacteriales</taxon>
        <taxon>Weeksellaceae</taxon>
        <taxon>Moheibacter</taxon>
    </lineage>
</organism>
<evidence type="ECO:0000313" key="2">
    <source>
        <dbReference type="Proteomes" id="UP001549146"/>
    </source>
</evidence>
<evidence type="ECO:0000313" key="1">
    <source>
        <dbReference type="EMBL" id="MET3732947.1"/>
    </source>
</evidence>
<dbReference type="PANTHER" id="PTHR36454:SF1">
    <property type="entry name" value="DUF1015 DOMAIN-CONTAINING PROTEIN"/>
    <property type="match status" value="1"/>
</dbReference>